<comment type="caution">
    <text evidence="5">The sequence shown here is derived from an EMBL/GenBank/DDBJ whole genome shotgun (WGS) entry which is preliminary data.</text>
</comment>
<organism evidence="5 6">
    <name type="scientific">Rhodococcoides corynebacterioides</name>
    <dbReference type="NCBI Taxonomy" id="53972"/>
    <lineage>
        <taxon>Bacteria</taxon>
        <taxon>Bacillati</taxon>
        <taxon>Actinomycetota</taxon>
        <taxon>Actinomycetes</taxon>
        <taxon>Mycobacteriales</taxon>
        <taxon>Nocardiaceae</taxon>
        <taxon>Rhodococcoides</taxon>
    </lineage>
</organism>
<dbReference type="SUPFAM" id="SSF53597">
    <property type="entry name" value="Dihydrofolate reductase-like"/>
    <property type="match status" value="1"/>
</dbReference>
<feature type="domain" description="Bacterial bifunctional deaminase-reductase C-terminal" evidence="4">
    <location>
        <begin position="19"/>
        <end position="212"/>
    </location>
</feature>
<dbReference type="InterPro" id="IPR050765">
    <property type="entry name" value="Riboflavin_Biosynth_HTPR"/>
</dbReference>
<dbReference type="InterPro" id="IPR002734">
    <property type="entry name" value="RibDG_C"/>
</dbReference>
<dbReference type="EMBL" id="JAFBBK010000001">
    <property type="protein sequence ID" value="MBM7414756.1"/>
    <property type="molecule type" value="Genomic_DNA"/>
</dbReference>
<dbReference type="InterPro" id="IPR024072">
    <property type="entry name" value="DHFR-like_dom_sf"/>
</dbReference>
<dbReference type="NCBIfam" id="NF010664">
    <property type="entry name" value="PRK14059.1-2"/>
    <property type="match status" value="1"/>
</dbReference>
<protein>
    <submittedName>
        <fullName evidence="5">5-amino-6-(5-phosphoribosylamino)uracil reductase</fullName>
        <ecNumber evidence="5">1.1.1.193</ecNumber>
    </submittedName>
</protein>
<proteinExistence type="predicted"/>
<keyword evidence="2" id="KW-0521">NADP</keyword>
<sequence>MTDDDLTDLYAYPAELHSPWIRVNFVAGIDGAVSQDGVSGGLGTPADKAVFGELRALADAVLVGSGTVTAENYGGVEVSDAVRAARTARGQSEVPPIVVVTGSASVDPESTLVTGAEVPPIVLTTSHAPEDKVQALRDAGLTVVRADGDLTGDVVVALLQDLGLQRVLCEGGPGLFGSLLAADVVDEVCVTTSPTLSAGTSGRMATSDAAVDRPMTPGHILLDDDGTILVRWVRAREMAR</sequence>
<dbReference type="PANTHER" id="PTHR38011">
    <property type="entry name" value="DIHYDROFOLATE REDUCTASE FAMILY PROTEIN (AFU_ORTHOLOGUE AFUA_8G06820)"/>
    <property type="match status" value="1"/>
</dbReference>
<keyword evidence="6" id="KW-1185">Reference proteome</keyword>
<evidence type="ECO:0000313" key="6">
    <source>
        <dbReference type="Proteomes" id="UP000703038"/>
    </source>
</evidence>
<comment type="pathway">
    <text evidence="1">Cofactor biosynthesis; riboflavin biosynthesis.</text>
</comment>
<dbReference type="PANTHER" id="PTHR38011:SF7">
    <property type="entry name" value="2,5-DIAMINO-6-RIBOSYLAMINO-4(3H)-PYRIMIDINONE 5'-PHOSPHATE REDUCTASE"/>
    <property type="match status" value="1"/>
</dbReference>
<name>A0ABS2KSK7_9NOCA</name>
<dbReference type="Proteomes" id="UP000703038">
    <property type="component" value="Unassembled WGS sequence"/>
</dbReference>
<dbReference type="GO" id="GO:0008703">
    <property type="term" value="F:5-amino-6-(5-phosphoribosylamino)uracil reductase activity"/>
    <property type="evidence" value="ECO:0007669"/>
    <property type="project" value="UniProtKB-EC"/>
</dbReference>
<evidence type="ECO:0000259" key="4">
    <source>
        <dbReference type="Pfam" id="PF01872"/>
    </source>
</evidence>
<accession>A0ABS2KSK7</accession>
<dbReference type="Gene3D" id="3.40.430.10">
    <property type="entry name" value="Dihydrofolate Reductase, subunit A"/>
    <property type="match status" value="1"/>
</dbReference>
<evidence type="ECO:0000256" key="1">
    <source>
        <dbReference type="ARBA" id="ARBA00005104"/>
    </source>
</evidence>
<evidence type="ECO:0000256" key="2">
    <source>
        <dbReference type="ARBA" id="ARBA00022857"/>
    </source>
</evidence>
<dbReference type="EC" id="1.1.1.193" evidence="5"/>
<gene>
    <name evidence="5" type="ORF">JOE42_001489</name>
</gene>
<reference evidence="5 6" key="1">
    <citation type="submission" date="2021-01" db="EMBL/GenBank/DDBJ databases">
        <title>Genomics of switchgrass bacterial isolates.</title>
        <authorList>
            <person name="Shade A."/>
        </authorList>
    </citation>
    <scope>NUCLEOTIDE SEQUENCE [LARGE SCALE GENOMIC DNA]</scope>
    <source>
        <strain evidence="5 6">PvP111</strain>
    </source>
</reference>
<evidence type="ECO:0000313" key="5">
    <source>
        <dbReference type="EMBL" id="MBM7414756.1"/>
    </source>
</evidence>
<evidence type="ECO:0000256" key="3">
    <source>
        <dbReference type="ARBA" id="ARBA00023002"/>
    </source>
</evidence>
<keyword evidence="3 5" id="KW-0560">Oxidoreductase</keyword>
<dbReference type="NCBIfam" id="NF010663">
    <property type="entry name" value="PRK14059.1-1"/>
    <property type="match status" value="1"/>
</dbReference>
<dbReference type="Pfam" id="PF01872">
    <property type="entry name" value="RibD_C"/>
    <property type="match status" value="1"/>
</dbReference>